<evidence type="ECO:0000313" key="2">
    <source>
        <dbReference type="EMBL" id="KAJ8879300.1"/>
    </source>
</evidence>
<dbReference type="InterPro" id="IPR004875">
    <property type="entry name" value="DDE_SF_endonuclease_dom"/>
</dbReference>
<comment type="caution">
    <text evidence="2">The sequence shown here is derived from an EMBL/GenBank/DDBJ whole genome shotgun (WGS) entry which is preliminary data.</text>
</comment>
<protein>
    <recommendedName>
        <fullName evidence="1">DDE-1 domain-containing protein</fullName>
    </recommendedName>
</protein>
<dbReference type="EMBL" id="JARBHB010000007">
    <property type="protein sequence ID" value="KAJ8879300.1"/>
    <property type="molecule type" value="Genomic_DNA"/>
</dbReference>
<feature type="domain" description="DDE-1" evidence="1">
    <location>
        <begin position="213"/>
        <end position="335"/>
    </location>
</feature>
<sequence length="335" mass="37946">MVGERGLRVQATPLQCVMSYEERETVSSIVTKEIDMARHYNCSSWYGKKTAARQFDVRVISLKRRVFGKNINANSHLKNLGKKELVSYILALENRMYGLTTLDTRCFSYQLAERNGIAHNFPTRIKLQGKTGFGVSAYNTHNCLSDCPISLAMGFNKPVVTKFFALLREEYNYYNNPPHRIFNVYETSLNNVPGEKNSKFSRITSAYCGSSASAVMCASASGGFIPSMLNFRHQKFERELEDGALAGTIFACNEKGWTKLCVFEKWFDHFLAHTKPTADDRVLLLLDGHLSHTKNLNVIIKARENFVTIICHPPHISLKLQPLDVGVMCPLSHRY</sequence>
<keyword evidence="3" id="KW-1185">Reference proteome</keyword>
<dbReference type="Proteomes" id="UP001159363">
    <property type="component" value="Chromosome 6"/>
</dbReference>
<accession>A0ABQ9H4S9</accession>
<name>A0ABQ9H4S9_9NEOP</name>
<evidence type="ECO:0000313" key="3">
    <source>
        <dbReference type="Proteomes" id="UP001159363"/>
    </source>
</evidence>
<gene>
    <name evidence="2" type="ORF">PR048_019908</name>
</gene>
<reference evidence="2 3" key="1">
    <citation type="submission" date="2023-02" db="EMBL/GenBank/DDBJ databases">
        <title>LHISI_Scaffold_Assembly.</title>
        <authorList>
            <person name="Stuart O.P."/>
            <person name="Cleave R."/>
            <person name="Magrath M.J.L."/>
            <person name="Mikheyev A.S."/>
        </authorList>
    </citation>
    <scope>NUCLEOTIDE SEQUENCE [LARGE SCALE GENOMIC DNA]</scope>
    <source>
        <strain evidence="2">Daus_M_001</strain>
        <tissue evidence="2">Leg muscle</tissue>
    </source>
</reference>
<evidence type="ECO:0000259" key="1">
    <source>
        <dbReference type="Pfam" id="PF03184"/>
    </source>
</evidence>
<dbReference type="Pfam" id="PF03184">
    <property type="entry name" value="DDE_1"/>
    <property type="match status" value="1"/>
</dbReference>
<organism evidence="2 3">
    <name type="scientific">Dryococelus australis</name>
    <dbReference type="NCBI Taxonomy" id="614101"/>
    <lineage>
        <taxon>Eukaryota</taxon>
        <taxon>Metazoa</taxon>
        <taxon>Ecdysozoa</taxon>
        <taxon>Arthropoda</taxon>
        <taxon>Hexapoda</taxon>
        <taxon>Insecta</taxon>
        <taxon>Pterygota</taxon>
        <taxon>Neoptera</taxon>
        <taxon>Polyneoptera</taxon>
        <taxon>Phasmatodea</taxon>
        <taxon>Verophasmatodea</taxon>
        <taxon>Anareolatae</taxon>
        <taxon>Phasmatidae</taxon>
        <taxon>Eurycanthinae</taxon>
        <taxon>Dryococelus</taxon>
    </lineage>
</organism>
<proteinExistence type="predicted"/>